<dbReference type="OrthoDB" id="3350812at2759"/>
<organism evidence="2 3">
    <name type="scientific">Rhizopogon vinicolor AM-OR11-026</name>
    <dbReference type="NCBI Taxonomy" id="1314800"/>
    <lineage>
        <taxon>Eukaryota</taxon>
        <taxon>Fungi</taxon>
        <taxon>Dikarya</taxon>
        <taxon>Basidiomycota</taxon>
        <taxon>Agaricomycotina</taxon>
        <taxon>Agaricomycetes</taxon>
        <taxon>Agaricomycetidae</taxon>
        <taxon>Boletales</taxon>
        <taxon>Suillineae</taxon>
        <taxon>Rhizopogonaceae</taxon>
        <taxon>Rhizopogon</taxon>
    </lineage>
</organism>
<dbReference type="Proteomes" id="UP000092154">
    <property type="component" value="Unassembled WGS sequence"/>
</dbReference>
<gene>
    <name evidence="2" type="ORF">K503DRAFT_771899</name>
</gene>
<reference evidence="2 3" key="1">
    <citation type="submission" date="2016-06" db="EMBL/GenBank/DDBJ databases">
        <title>Comparative genomics of the ectomycorrhizal sister species Rhizopogon vinicolor and Rhizopogon vesiculosus (Basidiomycota: Boletales) reveals a divergence of the mating type B locus.</title>
        <authorList>
            <consortium name="DOE Joint Genome Institute"/>
            <person name="Mujic A.B."/>
            <person name="Kuo A."/>
            <person name="Tritt A."/>
            <person name="Lipzen A."/>
            <person name="Chen C."/>
            <person name="Johnson J."/>
            <person name="Sharma A."/>
            <person name="Barry K."/>
            <person name="Grigoriev I.V."/>
            <person name="Spatafora J.W."/>
        </authorList>
    </citation>
    <scope>NUCLEOTIDE SEQUENCE [LARGE SCALE GENOMIC DNA]</scope>
    <source>
        <strain evidence="2 3">AM-OR11-026</strain>
    </source>
</reference>
<protein>
    <submittedName>
        <fullName evidence="2">Uncharacterized protein</fullName>
    </submittedName>
</protein>
<keyword evidence="3" id="KW-1185">Reference proteome</keyword>
<dbReference type="AlphaFoldDB" id="A0A1B7MWQ6"/>
<keyword evidence="1" id="KW-0472">Membrane</keyword>
<evidence type="ECO:0000256" key="1">
    <source>
        <dbReference type="SAM" id="Phobius"/>
    </source>
</evidence>
<accession>A0A1B7MWQ6</accession>
<keyword evidence="1" id="KW-0812">Transmembrane</keyword>
<name>A0A1B7MWQ6_9AGAM</name>
<proteinExistence type="predicted"/>
<feature type="transmembrane region" description="Helical" evidence="1">
    <location>
        <begin position="40"/>
        <end position="65"/>
    </location>
</feature>
<dbReference type="EMBL" id="KV448376">
    <property type="protein sequence ID" value="OAX37048.1"/>
    <property type="molecule type" value="Genomic_DNA"/>
</dbReference>
<evidence type="ECO:0000313" key="2">
    <source>
        <dbReference type="EMBL" id="OAX37048.1"/>
    </source>
</evidence>
<sequence length="121" mass="13386">MVLVIGEIETLSLMLYHSRKLYGGSGHIIPLVRILIRHNIFYFTCGLFSSTIVVAIILTAPAAYFDVASELQIVLHVILATRMHRELWNAATDHETNPLGMVSVVVFASPLSVLSDLEAHD</sequence>
<evidence type="ECO:0000313" key="3">
    <source>
        <dbReference type="Proteomes" id="UP000092154"/>
    </source>
</evidence>
<keyword evidence="1" id="KW-1133">Transmembrane helix</keyword>
<dbReference type="InParanoid" id="A0A1B7MWQ6"/>